<keyword evidence="3" id="KW-1185">Reference proteome</keyword>
<feature type="compositionally biased region" description="Basic and acidic residues" evidence="1">
    <location>
        <begin position="216"/>
        <end position="233"/>
    </location>
</feature>
<reference evidence="2 3" key="1">
    <citation type="submission" date="2018-12" db="EMBL/GenBank/DDBJ databases">
        <authorList>
            <person name="Tiukova I."/>
            <person name="Dainat J."/>
        </authorList>
    </citation>
    <scope>NUCLEOTIDE SEQUENCE [LARGE SCALE GENOMIC DNA]</scope>
</reference>
<protein>
    <submittedName>
        <fullName evidence="2">DEKNAAC105288</fullName>
    </submittedName>
</protein>
<evidence type="ECO:0000256" key="1">
    <source>
        <dbReference type="SAM" id="MobiDB-lite"/>
    </source>
</evidence>
<dbReference type="InParanoid" id="A0A448YT27"/>
<dbReference type="AlphaFoldDB" id="A0A448YT27"/>
<evidence type="ECO:0000313" key="2">
    <source>
        <dbReference type="EMBL" id="VEU24053.1"/>
    </source>
</evidence>
<gene>
    <name evidence="2" type="ORF">BRENAR_LOCUS4782</name>
</gene>
<organism evidence="2 3">
    <name type="scientific">Brettanomyces naardenensis</name>
    <name type="common">Yeast</name>
    <dbReference type="NCBI Taxonomy" id="13370"/>
    <lineage>
        <taxon>Eukaryota</taxon>
        <taxon>Fungi</taxon>
        <taxon>Dikarya</taxon>
        <taxon>Ascomycota</taxon>
        <taxon>Saccharomycotina</taxon>
        <taxon>Pichiomycetes</taxon>
        <taxon>Pichiales</taxon>
        <taxon>Pichiaceae</taxon>
        <taxon>Brettanomyces</taxon>
    </lineage>
</organism>
<dbReference type="EMBL" id="CAACVR010000067">
    <property type="protein sequence ID" value="VEU24053.1"/>
    <property type="molecule type" value="Genomic_DNA"/>
</dbReference>
<dbReference type="OrthoDB" id="5328412at2759"/>
<evidence type="ECO:0000313" key="3">
    <source>
        <dbReference type="Proteomes" id="UP000290900"/>
    </source>
</evidence>
<dbReference type="FunCoup" id="A0A448YT27">
    <property type="interactions" value="23"/>
</dbReference>
<dbReference type="Proteomes" id="UP000290900">
    <property type="component" value="Unassembled WGS sequence"/>
</dbReference>
<feature type="region of interest" description="Disordered" evidence="1">
    <location>
        <begin position="216"/>
        <end position="235"/>
    </location>
</feature>
<accession>A0A448YT27</accession>
<sequence>MPTNNSEPRKFKLPKKVLQEMKVSATETTTSNPTTADEFFDLGTQAEESGDRWLSSDLSKALRFYQRAYAYYIQALQVDTSHLDTRYNASRLLFTVYTEYIKNEGINLTDLHNCDEALAGNDNSVIQPLGNITRFFQTSIDLITTAGDRFPWDLYYNAAICYFEYVEELTRNGYGTESQFGEAVSGMRASEGLLSSVLEYQVKEVERLVGIGREGAEEERQNVQEEQEGHLPDDASPVGAMEDAVLPSSIQETCVNCYRLVSTLYEDCWSEERLSLVEGASSEFLGRVDSISSELLNSFTTPGNDLVPALTSDEVYELELSKLSLLASKCLEFSDCEAVWKSTPLEERADKLLVEAGSYRTILDKSDEAERVVSDDLKWKILSIMDQKYKAAYRHLKEDLDKIKNGSVKDTGDDKSDLLSQICSVFIEQADIDLERSMLKESEASKYHDVLLKNCGNLLKNSLVYSKQTGGLRESVSGKLLRSKRRRETVIRMCILGGKVSSSELEREVGEGWVQEMEELAEAGPYEQQAKSLLG</sequence>
<proteinExistence type="predicted"/>
<name>A0A448YT27_BRENA</name>